<protein>
    <recommendedName>
        <fullName evidence="3">Type II secretion system protein GspE N-terminal domain-containing protein</fullName>
    </recommendedName>
</protein>
<dbReference type="InterPro" id="IPR037257">
    <property type="entry name" value="T2SS_E_N_sf"/>
</dbReference>
<dbReference type="EMBL" id="DTKL01000058">
    <property type="protein sequence ID" value="HGY94807.1"/>
    <property type="molecule type" value="Genomic_DNA"/>
</dbReference>
<accession>A0A7V4XTE8</accession>
<feature type="region of interest" description="Disordered" evidence="1">
    <location>
        <begin position="19"/>
        <end position="38"/>
    </location>
</feature>
<sequence length="316" mass="35848">MPVLKKRIESENLRMAERPEAAWGNRSEGEPVSGAPSQGLLPVCGNERCRTSWLKLWRRRLTPRFEGAWACSSQCLEEMVRSAMSREASAHAEEMKASAAHRHRVPLGLMLYSQGVITQDQLRAALDAQKQGARGDQPQRRIGRWLIQQRSLNELQLARALSAQWNCPLYSAERLDVKQAAQLLPRLLVESCGGLPLRRSSSGRLLVAFEERLDHCVNLALERMHGLPVEAGVMPSSEFRAARAELIAARFPKLRLIEVANRNVLVRAMVKRMEDVQPLDAALVRVHEYFWLRMWRTLERDPESAEDLLAVESDFS</sequence>
<reference evidence="2" key="1">
    <citation type="journal article" date="2020" name="mSystems">
        <title>Genome- and Community-Level Interaction Insights into Carbon Utilization and Element Cycling Functions of Hydrothermarchaeota in Hydrothermal Sediment.</title>
        <authorList>
            <person name="Zhou Z."/>
            <person name="Liu Y."/>
            <person name="Xu W."/>
            <person name="Pan J."/>
            <person name="Luo Z.H."/>
            <person name="Li M."/>
        </authorList>
    </citation>
    <scope>NUCLEOTIDE SEQUENCE [LARGE SCALE GENOMIC DNA]</scope>
    <source>
        <strain evidence="2">SpSt-855</strain>
    </source>
</reference>
<organism evidence="2">
    <name type="scientific">Acidobacterium capsulatum</name>
    <dbReference type="NCBI Taxonomy" id="33075"/>
    <lineage>
        <taxon>Bacteria</taxon>
        <taxon>Pseudomonadati</taxon>
        <taxon>Acidobacteriota</taxon>
        <taxon>Terriglobia</taxon>
        <taxon>Terriglobales</taxon>
        <taxon>Acidobacteriaceae</taxon>
        <taxon>Acidobacterium</taxon>
    </lineage>
</organism>
<dbReference type="SUPFAM" id="SSF160246">
    <property type="entry name" value="EspE N-terminal domain-like"/>
    <property type="match status" value="1"/>
</dbReference>
<comment type="caution">
    <text evidence="2">The sequence shown here is derived from an EMBL/GenBank/DDBJ whole genome shotgun (WGS) entry which is preliminary data.</text>
</comment>
<evidence type="ECO:0008006" key="3">
    <source>
        <dbReference type="Google" id="ProtNLM"/>
    </source>
</evidence>
<evidence type="ECO:0000256" key="1">
    <source>
        <dbReference type="SAM" id="MobiDB-lite"/>
    </source>
</evidence>
<evidence type="ECO:0000313" key="2">
    <source>
        <dbReference type="EMBL" id="HGY94807.1"/>
    </source>
</evidence>
<dbReference type="AlphaFoldDB" id="A0A7V4XTE8"/>
<name>A0A7V4XTE8_9BACT</name>
<proteinExistence type="predicted"/>
<gene>
    <name evidence="2" type="ORF">ENW50_09030</name>
</gene>